<dbReference type="InterPro" id="IPR005255">
    <property type="entry name" value="PdxA_fam"/>
</dbReference>
<evidence type="ECO:0000313" key="5">
    <source>
        <dbReference type="Proteomes" id="UP000233387"/>
    </source>
</evidence>
<evidence type="ECO:0000256" key="2">
    <source>
        <dbReference type="ARBA" id="ARBA00023002"/>
    </source>
</evidence>
<reference evidence="4 5" key="1">
    <citation type="submission" date="2017-06" db="EMBL/GenBank/DDBJ databases">
        <title>Raineya orbicola gen. nov., sp. nov. a slightly thermophilic bacterium of the phylum Bacteroidetes and the description of Raineyaceae fam. nov.</title>
        <authorList>
            <person name="Albuquerque L."/>
            <person name="Polonia A.R.M."/>
            <person name="Barroso C."/>
            <person name="Froufe H.J.C."/>
            <person name="Lage O."/>
            <person name="Lobo-Da-Cunha A."/>
            <person name="Egas C."/>
            <person name="Da Costa M.S."/>
        </authorList>
    </citation>
    <scope>NUCLEOTIDE SEQUENCE [LARGE SCALE GENOMIC DNA]</scope>
    <source>
        <strain evidence="4 5">SPSPC-11</strain>
    </source>
</reference>
<accession>A0A2N3ID71</accession>
<gene>
    <name evidence="4" type="ORF">Rain11_1729</name>
</gene>
<dbReference type="Proteomes" id="UP000233387">
    <property type="component" value="Unassembled WGS sequence"/>
</dbReference>
<proteinExistence type="predicted"/>
<dbReference type="PANTHER" id="PTHR30004:SF6">
    <property type="entry name" value="D-THREONATE 4-PHOSPHATE DEHYDROGENASE"/>
    <property type="match status" value="1"/>
</dbReference>
<dbReference type="NCBIfam" id="TIGR00557">
    <property type="entry name" value="pdxA"/>
    <property type="match status" value="1"/>
</dbReference>
<keyword evidence="1" id="KW-0479">Metal-binding</keyword>
<keyword evidence="3" id="KW-0520">NAD</keyword>
<organism evidence="4 5">
    <name type="scientific">Raineya orbicola</name>
    <dbReference type="NCBI Taxonomy" id="2016530"/>
    <lineage>
        <taxon>Bacteria</taxon>
        <taxon>Pseudomonadati</taxon>
        <taxon>Bacteroidota</taxon>
        <taxon>Cytophagia</taxon>
        <taxon>Cytophagales</taxon>
        <taxon>Raineyaceae</taxon>
        <taxon>Raineya</taxon>
    </lineage>
</organism>
<sequence>MQVKKDEKPILGITLGDYNGIGPEIVLKALADTRLLAFCTPIIYGSLKVLSKYRKILQIEEFNAILIKDAEQANPRKINLINCFDDAEVQPGQITAEAGKAAFLCLEACTKDLLRGVLQGVVTAPINKYNIQNEHFQFVGHTEYFTENFGVSESLMCMVSEKLKVALLTGHIPLKEVASKITKEKLQSKLGLLIRTLQKDFGVQKPKIAVLGLNPHAGEEGLLGTEDIEIIEPVVREIRKQGNLVYGPFPADGLFGSGKYASYDAILAMYHDQGLVAFKTLAFEEGVNYTAGLPIVRTSPDHGTAYNIAGKNQANPNSMLQAIYTACDIIKARQGLKLATA</sequence>
<dbReference type="Gene3D" id="3.40.718.10">
    <property type="entry name" value="Isopropylmalate Dehydrogenase"/>
    <property type="match status" value="1"/>
</dbReference>
<dbReference type="Pfam" id="PF04166">
    <property type="entry name" value="PdxA"/>
    <property type="match status" value="1"/>
</dbReference>
<evidence type="ECO:0000256" key="1">
    <source>
        <dbReference type="ARBA" id="ARBA00022723"/>
    </source>
</evidence>
<dbReference type="RefSeq" id="WP_243390572.1">
    <property type="nucleotide sequence ID" value="NZ_NKXO01000026.1"/>
</dbReference>
<dbReference type="GO" id="GO:0016491">
    <property type="term" value="F:oxidoreductase activity"/>
    <property type="evidence" value="ECO:0007669"/>
    <property type="project" value="UniProtKB-KW"/>
</dbReference>
<dbReference type="PANTHER" id="PTHR30004">
    <property type="entry name" value="4-HYDROXYTHREONINE-4-PHOSPHATE DEHYDROGENASE"/>
    <property type="match status" value="1"/>
</dbReference>
<evidence type="ECO:0000256" key="3">
    <source>
        <dbReference type="ARBA" id="ARBA00023027"/>
    </source>
</evidence>
<comment type="caution">
    <text evidence="4">The sequence shown here is derived from an EMBL/GenBank/DDBJ whole genome shotgun (WGS) entry which is preliminary data.</text>
</comment>
<dbReference type="EMBL" id="NKXO01000026">
    <property type="protein sequence ID" value="PKQ68261.1"/>
    <property type="molecule type" value="Genomic_DNA"/>
</dbReference>
<name>A0A2N3ID71_9BACT</name>
<keyword evidence="2" id="KW-0560">Oxidoreductase</keyword>
<keyword evidence="5" id="KW-1185">Reference proteome</keyword>
<dbReference type="GO" id="GO:0051287">
    <property type="term" value="F:NAD binding"/>
    <property type="evidence" value="ECO:0007669"/>
    <property type="project" value="InterPro"/>
</dbReference>
<dbReference type="GO" id="GO:0046872">
    <property type="term" value="F:metal ion binding"/>
    <property type="evidence" value="ECO:0007669"/>
    <property type="project" value="UniProtKB-KW"/>
</dbReference>
<evidence type="ECO:0000313" key="4">
    <source>
        <dbReference type="EMBL" id="PKQ68261.1"/>
    </source>
</evidence>
<dbReference type="AlphaFoldDB" id="A0A2N3ID71"/>
<dbReference type="SUPFAM" id="SSF53659">
    <property type="entry name" value="Isocitrate/Isopropylmalate dehydrogenase-like"/>
    <property type="match status" value="1"/>
</dbReference>
<protein>
    <submittedName>
        <fullName evidence="4">PdxA: 4-hydroxythreonine-4-phosphate dehydrogenase PdxA</fullName>
    </submittedName>
</protein>